<evidence type="ECO:0000313" key="1">
    <source>
        <dbReference type="EMBL" id="TDQ61645.1"/>
    </source>
</evidence>
<sequence>MSANAGYSGTPLPKKLGLKDGHKVLFLNLPESQGDLKDAREFALINELDWSALGEQDTRFDVVHGFTTEKAALEKNMPLLERAIVPDGMIWISWPKRAAKVETDVTEDVVRALALQTDLVDVKVCAVDAIWSGLKLVIRKEQRHLH</sequence>
<accession>A0A4R6VF26</accession>
<organism evidence="1 2">
    <name type="scientific">Maritalea mobilis</name>
    <dbReference type="NCBI Taxonomy" id="483324"/>
    <lineage>
        <taxon>Bacteria</taxon>
        <taxon>Pseudomonadati</taxon>
        <taxon>Pseudomonadota</taxon>
        <taxon>Alphaproteobacteria</taxon>
        <taxon>Hyphomicrobiales</taxon>
        <taxon>Devosiaceae</taxon>
        <taxon>Maritalea</taxon>
    </lineage>
</organism>
<dbReference type="RefSeq" id="WP_133573351.1">
    <property type="nucleotide sequence ID" value="NZ_SNYR01000003.1"/>
</dbReference>
<evidence type="ECO:0008006" key="3">
    <source>
        <dbReference type="Google" id="ProtNLM"/>
    </source>
</evidence>
<reference evidence="1 2" key="1">
    <citation type="submission" date="2019-03" db="EMBL/GenBank/DDBJ databases">
        <title>Genomic Encyclopedia of Type Strains, Phase III (KMG-III): the genomes of soil and plant-associated and newly described type strains.</title>
        <authorList>
            <person name="Whitman W."/>
        </authorList>
    </citation>
    <scope>NUCLEOTIDE SEQUENCE [LARGE SCALE GENOMIC DNA]</scope>
    <source>
        <strain evidence="1 2">CGMCC 1.7002</strain>
    </source>
</reference>
<name>A0A4R6VF26_9HYPH</name>
<keyword evidence="2" id="KW-1185">Reference proteome</keyword>
<dbReference type="AlphaFoldDB" id="A0A4R6VF26"/>
<dbReference type="Proteomes" id="UP000295391">
    <property type="component" value="Unassembled WGS sequence"/>
</dbReference>
<evidence type="ECO:0000313" key="2">
    <source>
        <dbReference type="Proteomes" id="UP000295391"/>
    </source>
</evidence>
<comment type="caution">
    <text evidence="1">The sequence shown here is derived from an EMBL/GenBank/DDBJ whole genome shotgun (WGS) entry which is preliminary data.</text>
</comment>
<gene>
    <name evidence="1" type="ORF">ATL17_2744</name>
</gene>
<protein>
    <recommendedName>
        <fullName evidence="3">DUF3052 family protein</fullName>
    </recommendedName>
</protein>
<dbReference type="OrthoDB" id="9800461at2"/>
<proteinExistence type="predicted"/>
<dbReference type="EMBL" id="SNYR01000003">
    <property type="protein sequence ID" value="TDQ61645.1"/>
    <property type="molecule type" value="Genomic_DNA"/>
</dbReference>